<dbReference type="Gene3D" id="2.60.120.620">
    <property type="entry name" value="q2cbj1_9rhob like domain"/>
    <property type="match status" value="1"/>
</dbReference>
<dbReference type="HOGENOM" id="CLU_075777_0_0_3"/>
<dbReference type="RefSeq" id="WP_006100682.1">
    <property type="nucleotide sequence ID" value="NZ_DS989847.1"/>
</dbReference>
<sequence>MKSTPLESSTGRLSSSSNPIKRLTQGDFTQRFGRFLICRRIYSLLQARRQRLNPDFYKKRLKIASDSMFDGVSLDKCVQQLRHEGVGFGLHLSPSMVKEIYQYAMQTACIEPESDDEFFIEEVIRNGRRRGEHPVLRALVRDVMNCEAIQKITQDPLLLQIVKNYLGYWPNQITQHLTWSLVSDLREPEIRQSYPPTNFHYDIAGYNFMTAYFYITDVNADSGAHVMIKGSHQKKPLYMTLAAGRQSDKAVLNYYGQDNQLIIEGESGFGFVQDPSCIHRVISPVKADRLLLQIRYS</sequence>
<feature type="region of interest" description="Disordered" evidence="1">
    <location>
        <begin position="1"/>
        <end position="20"/>
    </location>
</feature>
<dbReference type="SUPFAM" id="SSF51197">
    <property type="entry name" value="Clavaminate synthase-like"/>
    <property type="match status" value="1"/>
</dbReference>
<dbReference type="STRING" id="118168.MC7420_5628"/>
<evidence type="ECO:0000313" key="3">
    <source>
        <dbReference type="Proteomes" id="UP000003835"/>
    </source>
</evidence>
<dbReference type="EMBL" id="DS989847">
    <property type="protein sequence ID" value="EDX76194.1"/>
    <property type="molecule type" value="Genomic_DNA"/>
</dbReference>
<evidence type="ECO:0000313" key="2">
    <source>
        <dbReference type="EMBL" id="EDX76194.1"/>
    </source>
</evidence>
<protein>
    <recommendedName>
        <fullName evidence="4">Fe2OG dioxygenase domain-containing protein</fullName>
    </recommendedName>
</protein>
<name>B4VPR6_9CYAN</name>
<evidence type="ECO:0008006" key="4">
    <source>
        <dbReference type="Google" id="ProtNLM"/>
    </source>
</evidence>
<gene>
    <name evidence="2" type="ORF">MC7420_5628</name>
</gene>
<keyword evidence="3" id="KW-1185">Reference proteome</keyword>
<dbReference type="eggNOG" id="ENOG502ZPQC">
    <property type="taxonomic scope" value="Bacteria"/>
</dbReference>
<organism evidence="2 3">
    <name type="scientific">Coleofasciculus chthonoplastes PCC 7420</name>
    <dbReference type="NCBI Taxonomy" id="118168"/>
    <lineage>
        <taxon>Bacteria</taxon>
        <taxon>Bacillati</taxon>
        <taxon>Cyanobacteriota</taxon>
        <taxon>Cyanophyceae</taxon>
        <taxon>Coleofasciculales</taxon>
        <taxon>Coleofasciculaceae</taxon>
        <taxon>Coleofasciculus</taxon>
    </lineage>
</organism>
<dbReference type="Proteomes" id="UP000003835">
    <property type="component" value="Unassembled WGS sequence"/>
</dbReference>
<proteinExistence type="predicted"/>
<reference evidence="2 3" key="1">
    <citation type="submission" date="2008-07" db="EMBL/GenBank/DDBJ databases">
        <authorList>
            <person name="Tandeau de Marsac N."/>
            <person name="Ferriera S."/>
            <person name="Johnson J."/>
            <person name="Kravitz S."/>
            <person name="Beeson K."/>
            <person name="Sutton G."/>
            <person name="Rogers Y.-H."/>
            <person name="Friedman R."/>
            <person name="Frazier M."/>
            <person name="Venter J.C."/>
        </authorList>
    </citation>
    <scope>NUCLEOTIDE SEQUENCE [LARGE SCALE GENOMIC DNA]</scope>
    <source>
        <strain evidence="2 3">PCC 7420</strain>
    </source>
</reference>
<dbReference type="OrthoDB" id="324927at2"/>
<evidence type="ECO:0000256" key="1">
    <source>
        <dbReference type="SAM" id="MobiDB-lite"/>
    </source>
</evidence>
<feature type="compositionally biased region" description="Low complexity" evidence="1">
    <location>
        <begin position="8"/>
        <end position="17"/>
    </location>
</feature>
<accession>B4VPR6</accession>
<dbReference type="AlphaFoldDB" id="B4VPR6"/>